<comment type="caution">
    <text evidence="1">The sequence shown here is derived from an EMBL/GenBank/DDBJ whole genome shotgun (WGS) entry which is preliminary data.</text>
</comment>
<dbReference type="AlphaFoldDB" id="A0A645ALU3"/>
<dbReference type="InterPro" id="IPR025591">
    <property type="entry name" value="RloB"/>
</dbReference>
<reference evidence="1" key="1">
    <citation type="submission" date="2019-08" db="EMBL/GenBank/DDBJ databases">
        <authorList>
            <person name="Kucharzyk K."/>
            <person name="Murdoch R.W."/>
            <person name="Higgins S."/>
            <person name="Loffler F."/>
        </authorList>
    </citation>
    <scope>NUCLEOTIDE SEQUENCE</scope>
</reference>
<proteinExistence type="predicted"/>
<evidence type="ECO:0008006" key="2">
    <source>
        <dbReference type="Google" id="ProtNLM"/>
    </source>
</evidence>
<dbReference type="EMBL" id="VSSQ01014269">
    <property type="protein sequence ID" value="MPM53291.1"/>
    <property type="molecule type" value="Genomic_DNA"/>
</dbReference>
<gene>
    <name evidence="1" type="ORF">SDC9_100058</name>
</gene>
<evidence type="ECO:0000313" key="1">
    <source>
        <dbReference type="EMBL" id="MPM53291.1"/>
    </source>
</evidence>
<organism evidence="1">
    <name type="scientific">bioreactor metagenome</name>
    <dbReference type="NCBI Taxonomy" id="1076179"/>
    <lineage>
        <taxon>unclassified sequences</taxon>
        <taxon>metagenomes</taxon>
        <taxon>ecological metagenomes</taxon>
    </lineage>
</organism>
<name>A0A645ALU3_9ZZZZ</name>
<sequence>MTDRTGKRKSRMEISRRRVPKLGCYFIATDTKETEYNYLVGLRDSIPDELQGRLVIKVIKTRTAGLVEKVLEMASMQPQYGEPWIVFDKDLVADFDSIIGSAEEHGVYAGWSNPCIEIWFHAYFGKMPHCIDSTTCCKRFSETYRRAAAREYKKSDAAIYSALRHFGNEEKAISVAAQRMKTMKENGVNLPSKMEGASTLYLLVDEIRGKTERGT</sequence>
<protein>
    <recommendedName>
        <fullName evidence="2">RloB-like protein</fullName>
    </recommendedName>
</protein>
<dbReference type="Pfam" id="PF13707">
    <property type="entry name" value="RloB"/>
    <property type="match status" value="1"/>
</dbReference>
<accession>A0A645ALU3</accession>